<dbReference type="STRING" id="1514971.AUR64_01140"/>
<keyword evidence="1" id="KW-0472">Membrane</keyword>
<feature type="transmembrane region" description="Helical" evidence="1">
    <location>
        <begin position="202"/>
        <end position="221"/>
    </location>
</feature>
<feature type="transmembrane region" description="Helical" evidence="1">
    <location>
        <begin position="106"/>
        <end position="125"/>
    </location>
</feature>
<protein>
    <submittedName>
        <fullName evidence="2">Uncharacterized protein</fullName>
    </submittedName>
</protein>
<comment type="caution">
    <text evidence="2">The sequence shown here is derived from an EMBL/GenBank/DDBJ whole genome shotgun (WGS) entry which is preliminary data.</text>
</comment>
<dbReference type="EMBL" id="LOPU01000037">
    <property type="protein sequence ID" value="KTG07870.1"/>
    <property type="molecule type" value="Genomic_DNA"/>
</dbReference>
<dbReference type="AlphaFoldDB" id="A0A0W1R3E3"/>
<evidence type="ECO:0000313" key="2">
    <source>
        <dbReference type="EMBL" id="KTG07870.1"/>
    </source>
</evidence>
<feature type="transmembrane region" description="Helical" evidence="1">
    <location>
        <begin position="145"/>
        <end position="165"/>
    </location>
</feature>
<proteinExistence type="predicted"/>
<reference evidence="2 3" key="1">
    <citation type="submission" date="2015-12" db="EMBL/GenBank/DDBJ databases">
        <title>Haloprofundus marisrubri gen. nov., sp. nov., an extremely halophilic archaeon isolated from the Discovery deep brine-seawater interface in the Red Sea.</title>
        <authorList>
            <person name="Zhang G."/>
            <person name="Stingl U."/>
            <person name="Rashid M."/>
        </authorList>
    </citation>
    <scope>NUCLEOTIDE SEQUENCE [LARGE SCALE GENOMIC DNA]</scope>
    <source>
        <strain evidence="2 3">SB9</strain>
    </source>
</reference>
<organism evidence="2 3">
    <name type="scientific">Haloprofundus marisrubri</name>
    <dbReference type="NCBI Taxonomy" id="1514971"/>
    <lineage>
        <taxon>Archaea</taxon>
        <taxon>Methanobacteriati</taxon>
        <taxon>Methanobacteriota</taxon>
        <taxon>Stenosarchaea group</taxon>
        <taxon>Halobacteria</taxon>
        <taxon>Halobacteriales</taxon>
        <taxon>Haloferacaceae</taxon>
        <taxon>Haloprofundus</taxon>
    </lineage>
</organism>
<keyword evidence="3" id="KW-1185">Reference proteome</keyword>
<dbReference type="Proteomes" id="UP000054387">
    <property type="component" value="Unassembled WGS sequence"/>
</dbReference>
<accession>A0A0W1R3E3</accession>
<evidence type="ECO:0000313" key="3">
    <source>
        <dbReference type="Proteomes" id="UP000054387"/>
    </source>
</evidence>
<gene>
    <name evidence="2" type="ORF">AUR64_01140</name>
</gene>
<keyword evidence="1" id="KW-1133">Transmembrane helix</keyword>
<name>A0A0W1R3E3_9EURY</name>
<feature type="transmembrane region" description="Helical" evidence="1">
    <location>
        <begin position="66"/>
        <end position="86"/>
    </location>
</feature>
<keyword evidence="1" id="KW-0812">Transmembrane</keyword>
<feature type="transmembrane region" description="Helical" evidence="1">
    <location>
        <begin position="172"/>
        <end position="190"/>
    </location>
</feature>
<sequence>MSLLALTLAFVFALSLGNTGSPPVAAAVSLLVLLALAAVLYRFLGTVSPFPTSLVAVVVSWVADPFVPGLSLFTAPLLVALAGGEYAGRRASGRATHRLAAQTERAILVGVVASLAWTALAWVLLPASDGFGVVFDEFGTEPWTTVQTGLYVLAGPTLVVGVPLSLALSRRLVTPLSLTAVEVVFFLRSPGAGDSVGTPASLLWPFGLLLVFALALVEWTIRERVRRAFERRRDGDSEDDPASTAT</sequence>
<evidence type="ECO:0000256" key="1">
    <source>
        <dbReference type="SAM" id="Phobius"/>
    </source>
</evidence>